<dbReference type="NCBIfam" id="TIGR01490">
    <property type="entry name" value="HAD-SF-IB-hyp1"/>
    <property type="match status" value="1"/>
</dbReference>
<name>A0ABN6BTP5_9PSED</name>
<dbReference type="CDD" id="cd02612">
    <property type="entry name" value="HAD_PGPPase"/>
    <property type="match status" value="1"/>
</dbReference>
<dbReference type="InterPro" id="IPR023214">
    <property type="entry name" value="HAD_sf"/>
</dbReference>
<dbReference type="InterPro" id="IPR036412">
    <property type="entry name" value="HAD-like_sf"/>
</dbReference>
<dbReference type="Pfam" id="PF12710">
    <property type="entry name" value="HAD"/>
    <property type="match status" value="1"/>
</dbReference>
<evidence type="ECO:0000313" key="4">
    <source>
        <dbReference type="EMBL" id="BCD86486.1"/>
    </source>
</evidence>
<evidence type="ECO:0000256" key="1">
    <source>
        <dbReference type="ARBA" id="ARBA00022723"/>
    </source>
</evidence>
<accession>A0ABN6BTP5</accession>
<dbReference type="RefSeq" id="WP_265170430.1">
    <property type="nucleotide sequence ID" value="NZ_AP023081.1"/>
</dbReference>
<proteinExistence type="predicted"/>
<dbReference type="EMBL" id="AP023081">
    <property type="protein sequence ID" value="BCD86486.1"/>
    <property type="molecule type" value="Genomic_DNA"/>
</dbReference>
<keyword evidence="1" id="KW-0479">Metal-binding</keyword>
<evidence type="ECO:0000256" key="2">
    <source>
        <dbReference type="ARBA" id="ARBA00022801"/>
    </source>
</evidence>
<dbReference type="InterPro" id="IPR050582">
    <property type="entry name" value="HAD-like_SerB"/>
</dbReference>
<keyword evidence="2" id="KW-0378">Hydrolase</keyword>
<dbReference type="InterPro" id="IPR006385">
    <property type="entry name" value="HAD_hydro_SerB1"/>
</dbReference>
<dbReference type="Gene3D" id="3.40.50.1000">
    <property type="entry name" value="HAD superfamily/HAD-like"/>
    <property type="match status" value="1"/>
</dbReference>
<evidence type="ECO:0000256" key="3">
    <source>
        <dbReference type="ARBA" id="ARBA00022842"/>
    </source>
</evidence>
<keyword evidence="5" id="KW-1185">Reference proteome</keyword>
<dbReference type="Gene3D" id="1.20.1440.100">
    <property type="entry name" value="SG protein - dephosphorylation function"/>
    <property type="match status" value="1"/>
</dbReference>
<dbReference type="Proteomes" id="UP001064896">
    <property type="component" value="Chromosome"/>
</dbReference>
<dbReference type="NCBIfam" id="TIGR01488">
    <property type="entry name" value="HAD-SF-IB"/>
    <property type="match status" value="1"/>
</dbReference>
<gene>
    <name evidence="4" type="primary">mmfP</name>
    <name evidence="4" type="ORF">PSm6_28930</name>
</gene>
<dbReference type="PANTHER" id="PTHR43344:SF13">
    <property type="entry name" value="PHOSPHATASE RV3661-RELATED"/>
    <property type="match status" value="1"/>
</dbReference>
<sequence length="230" mass="25479">MNLPRLAFFDVDETLIDIKSMFSFRAFYLLRQLGAANGAQAEQQEVDRLGQLMSQGADRAAVNRSFYEVFQGHERSRVIEAADAWFSIEKERPGFFVDTTLRALRQHQEDGVGIVFVSGSLTEILRPLAEYLGVNEVLATRLEVEAGRYTGRLAAPQTIGTGKWEAANQLMLERGAKPGDCYAYGDHLSDLSLLESVGHPRVVAVDPALVEIARLRAWPLMHAASDRQGG</sequence>
<organism evidence="4 5">
    <name type="scientific">Pseudomonas solani</name>
    <dbReference type="NCBI Taxonomy" id="2731552"/>
    <lineage>
        <taxon>Bacteria</taxon>
        <taxon>Pseudomonadati</taxon>
        <taxon>Pseudomonadota</taxon>
        <taxon>Gammaproteobacteria</taxon>
        <taxon>Pseudomonadales</taxon>
        <taxon>Pseudomonadaceae</taxon>
        <taxon>Pseudomonas</taxon>
    </lineage>
</organism>
<evidence type="ECO:0008006" key="6">
    <source>
        <dbReference type="Google" id="ProtNLM"/>
    </source>
</evidence>
<keyword evidence="3" id="KW-0460">Magnesium</keyword>
<dbReference type="SUPFAM" id="SSF56784">
    <property type="entry name" value="HAD-like"/>
    <property type="match status" value="1"/>
</dbReference>
<reference evidence="4" key="1">
    <citation type="submission" date="2020-05" db="EMBL/GenBank/DDBJ databases">
        <title>Complete genome sequence of Pseudomonas sp. Sm006.</title>
        <authorList>
            <person name="Takeuchi K."/>
            <person name="Someya N."/>
        </authorList>
    </citation>
    <scope>NUCLEOTIDE SEQUENCE</scope>
    <source>
        <strain evidence="4">Sm006</strain>
    </source>
</reference>
<protein>
    <recommendedName>
        <fullName evidence="6">HAD-IB family hydrolase</fullName>
    </recommendedName>
</protein>
<evidence type="ECO:0000313" key="5">
    <source>
        <dbReference type="Proteomes" id="UP001064896"/>
    </source>
</evidence>
<dbReference type="PANTHER" id="PTHR43344">
    <property type="entry name" value="PHOSPHOSERINE PHOSPHATASE"/>
    <property type="match status" value="1"/>
</dbReference>